<feature type="region of interest" description="Disordered" evidence="1">
    <location>
        <begin position="384"/>
        <end position="406"/>
    </location>
</feature>
<dbReference type="AlphaFoldDB" id="A0A1C7LSE1"/>
<dbReference type="PANTHER" id="PTHR10622">
    <property type="entry name" value="HET DOMAIN-CONTAINING PROTEIN"/>
    <property type="match status" value="1"/>
</dbReference>
<sequence length="406" mass="46383">MYAWYRDSGVCYAYLDDVTDDRARKWGSLFRRSEWFKRGWTLQELIAPARVVFFAQNWSDIGTRQGMADIIEQITDIDRDVLWGLPVKSSVARRMSWAANRQTTRAEDAAYSLMGLFGVNMPTLYGESEKAFIRLQYEIMKQSNDHSIFAWDWSSLNIPGGLLAFSPHHFSETSATIVETSYDKYVKQFAIKNSSPEHTMTNYGIRIRLPLKPYDKRARTFLAPLACASRTIKGTFPIGILLGLKPGTLNQYVRERCDLVLLSSEDLASFSDATAVEDVYLYVDPHDEEVRRAPKYRRHDFLLRTSPLHARGYELVGVAPPDQWTELDTEGWCLTIRAGQKNLCIVGLPCFATQLPAPYLRWFWGWTEYGRDCHLESLTRSCAGGGTSRGRTCSSAAHRRRTHAEK</sequence>
<evidence type="ECO:0000313" key="3">
    <source>
        <dbReference type="EMBL" id="OBZ67653.1"/>
    </source>
</evidence>
<evidence type="ECO:0000256" key="1">
    <source>
        <dbReference type="SAM" id="MobiDB-lite"/>
    </source>
</evidence>
<dbReference type="PANTHER" id="PTHR10622:SF10">
    <property type="entry name" value="HET DOMAIN-CONTAINING PROTEIN"/>
    <property type="match status" value="1"/>
</dbReference>
<dbReference type="InterPro" id="IPR058525">
    <property type="entry name" value="DUF8212"/>
</dbReference>
<evidence type="ECO:0000259" key="2">
    <source>
        <dbReference type="Pfam" id="PF26640"/>
    </source>
</evidence>
<organism evidence="3 4">
    <name type="scientific">Grifola frondosa</name>
    <name type="common">Maitake</name>
    <name type="synonym">Polyporus frondosus</name>
    <dbReference type="NCBI Taxonomy" id="5627"/>
    <lineage>
        <taxon>Eukaryota</taxon>
        <taxon>Fungi</taxon>
        <taxon>Dikarya</taxon>
        <taxon>Basidiomycota</taxon>
        <taxon>Agaricomycotina</taxon>
        <taxon>Agaricomycetes</taxon>
        <taxon>Polyporales</taxon>
        <taxon>Grifolaceae</taxon>
        <taxon>Grifola</taxon>
    </lineage>
</organism>
<dbReference type="EMBL" id="LUGG01000023">
    <property type="protein sequence ID" value="OBZ67653.1"/>
    <property type="molecule type" value="Genomic_DNA"/>
</dbReference>
<comment type="caution">
    <text evidence="3">The sequence shown here is derived from an EMBL/GenBank/DDBJ whole genome shotgun (WGS) entry which is preliminary data.</text>
</comment>
<accession>A0A1C7LSE1</accession>
<evidence type="ECO:0000313" key="4">
    <source>
        <dbReference type="Proteomes" id="UP000092993"/>
    </source>
</evidence>
<feature type="domain" description="DUF8212" evidence="2">
    <location>
        <begin position="130"/>
        <end position="153"/>
    </location>
</feature>
<dbReference type="OrthoDB" id="2727312at2759"/>
<protein>
    <recommendedName>
        <fullName evidence="2">DUF8212 domain-containing protein</fullName>
    </recommendedName>
</protein>
<dbReference type="Proteomes" id="UP000092993">
    <property type="component" value="Unassembled WGS sequence"/>
</dbReference>
<name>A0A1C7LSE1_GRIFR</name>
<dbReference type="Pfam" id="PF26640">
    <property type="entry name" value="DUF8212"/>
    <property type="match status" value="1"/>
</dbReference>
<reference evidence="3 4" key="1">
    <citation type="submission" date="2016-03" db="EMBL/GenBank/DDBJ databases">
        <title>Whole genome sequencing of Grifola frondosa 9006-11.</title>
        <authorList>
            <person name="Min B."/>
            <person name="Park H."/>
            <person name="Kim J.-G."/>
            <person name="Cho H."/>
            <person name="Oh Y.-L."/>
            <person name="Kong W.-S."/>
            <person name="Choi I.-G."/>
        </authorList>
    </citation>
    <scope>NUCLEOTIDE SEQUENCE [LARGE SCALE GENOMIC DNA]</scope>
    <source>
        <strain evidence="3 4">9006-11</strain>
    </source>
</reference>
<proteinExistence type="predicted"/>
<feature type="compositionally biased region" description="Basic residues" evidence="1">
    <location>
        <begin position="397"/>
        <end position="406"/>
    </location>
</feature>
<gene>
    <name evidence="3" type="ORF">A0H81_12192</name>
</gene>
<keyword evidence="4" id="KW-1185">Reference proteome</keyword>